<dbReference type="InterPro" id="IPR018060">
    <property type="entry name" value="HTH_AraC"/>
</dbReference>
<comment type="caution">
    <text evidence="5">The sequence shown here is derived from an EMBL/GenBank/DDBJ whole genome shotgun (WGS) entry which is preliminary data.</text>
</comment>
<organism evidence="5 8">
    <name type="scientific">Streptomyces avermitilis</name>
    <dbReference type="NCBI Taxonomy" id="33903"/>
    <lineage>
        <taxon>Bacteria</taxon>
        <taxon>Bacillati</taxon>
        <taxon>Actinomycetota</taxon>
        <taxon>Actinomycetes</taxon>
        <taxon>Kitasatosporales</taxon>
        <taxon>Streptomycetaceae</taxon>
        <taxon>Streptomyces</taxon>
    </lineage>
</organism>
<dbReference type="STRING" id="33903.AQJ43_34430"/>
<evidence type="ECO:0000256" key="2">
    <source>
        <dbReference type="ARBA" id="ARBA00023163"/>
    </source>
</evidence>
<protein>
    <recommendedName>
        <fullName evidence="4">HTH araC/xylS-type domain-containing protein</fullName>
    </recommendedName>
</protein>
<dbReference type="AlphaFoldDB" id="A0A4D4M7D3"/>
<sequence>MSLSPSRLAHLVAEPLGRSPMRALRDAGLPHAARLLEATELSVERVAAASGFADPFPFGRAFRQRYGSPLGRLPDRPRTQRSLNSGQKGDGTLPEFPP</sequence>
<reference evidence="5 8" key="2">
    <citation type="submission" date="2019-04" db="EMBL/GenBank/DDBJ databases">
        <title>Draft genome sequences of Streptomyces avermitilis NBRC 14893.</title>
        <authorList>
            <person name="Komaki H."/>
            <person name="Tamura T."/>
            <person name="Hosoyama A."/>
        </authorList>
    </citation>
    <scope>NUCLEOTIDE SEQUENCE [LARGE SCALE GENOMIC DNA]</scope>
    <source>
        <strain evidence="5 8">NBRC 14893</strain>
    </source>
</reference>
<dbReference type="PROSITE" id="PS01124">
    <property type="entry name" value="HTH_ARAC_FAMILY_2"/>
    <property type="match status" value="1"/>
</dbReference>
<evidence type="ECO:0000313" key="7">
    <source>
        <dbReference type="Proteomes" id="UP000299211"/>
    </source>
</evidence>
<gene>
    <name evidence="5" type="ORF">SAV14893_071850</name>
    <name evidence="6" type="ORF">SAV31267_013760</name>
</gene>
<dbReference type="EMBL" id="BJHX01000001">
    <property type="protein sequence ID" value="GDY67792.1"/>
    <property type="molecule type" value="Genomic_DNA"/>
</dbReference>
<evidence type="ECO:0000313" key="8">
    <source>
        <dbReference type="Proteomes" id="UP000302139"/>
    </source>
</evidence>
<dbReference type="GO" id="GO:0003700">
    <property type="term" value="F:DNA-binding transcription factor activity"/>
    <property type="evidence" value="ECO:0007669"/>
    <property type="project" value="InterPro"/>
</dbReference>
<dbReference type="EMBL" id="BJHY01000001">
    <property type="protein sequence ID" value="GDY71891.1"/>
    <property type="molecule type" value="Genomic_DNA"/>
</dbReference>
<dbReference type="Proteomes" id="UP000302139">
    <property type="component" value="Unassembled WGS sequence"/>
</dbReference>
<dbReference type="InterPro" id="IPR009057">
    <property type="entry name" value="Homeodomain-like_sf"/>
</dbReference>
<dbReference type="Gene3D" id="1.10.10.60">
    <property type="entry name" value="Homeodomain-like"/>
    <property type="match status" value="1"/>
</dbReference>
<keyword evidence="1" id="KW-0805">Transcription regulation</keyword>
<feature type="region of interest" description="Disordered" evidence="3">
    <location>
        <begin position="67"/>
        <end position="98"/>
    </location>
</feature>
<evidence type="ECO:0000256" key="3">
    <source>
        <dbReference type="SAM" id="MobiDB-lite"/>
    </source>
</evidence>
<dbReference type="Proteomes" id="UP000299211">
    <property type="component" value="Unassembled WGS sequence"/>
</dbReference>
<feature type="domain" description="HTH araC/xylS-type" evidence="4">
    <location>
        <begin position="1"/>
        <end position="76"/>
    </location>
</feature>
<dbReference type="GO" id="GO:0043565">
    <property type="term" value="F:sequence-specific DNA binding"/>
    <property type="evidence" value="ECO:0007669"/>
    <property type="project" value="InterPro"/>
</dbReference>
<name>A0A4D4M7D3_STRAX</name>
<dbReference type="SUPFAM" id="SSF46689">
    <property type="entry name" value="Homeodomain-like"/>
    <property type="match status" value="1"/>
</dbReference>
<dbReference type="Pfam" id="PF12833">
    <property type="entry name" value="HTH_18"/>
    <property type="match status" value="1"/>
</dbReference>
<accession>A0A4D4M7D3</accession>
<evidence type="ECO:0000313" key="5">
    <source>
        <dbReference type="EMBL" id="GDY67792.1"/>
    </source>
</evidence>
<evidence type="ECO:0000259" key="4">
    <source>
        <dbReference type="PROSITE" id="PS01124"/>
    </source>
</evidence>
<dbReference type="GeneID" id="41544546"/>
<dbReference type="SMART" id="SM00342">
    <property type="entry name" value="HTH_ARAC"/>
    <property type="match status" value="1"/>
</dbReference>
<dbReference type="RefSeq" id="WP_037650879.1">
    <property type="nucleotide sequence ID" value="NZ_BAABTN010000063.1"/>
</dbReference>
<keyword evidence="2" id="KW-0804">Transcription</keyword>
<evidence type="ECO:0000313" key="6">
    <source>
        <dbReference type="EMBL" id="GDY71891.1"/>
    </source>
</evidence>
<reference evidence="6 7" key="1">
    <citation type="submission" date="2019-04" db="EMBL/GenBank/DDBJ databases">
        <title>Draft genome sequences of Streptomyces avermitilis ATCC 31267.</title>
        <authorList>
            <person name="Komaki H."/>
            <person name="Tamura T."/>
            <person name="Hosoyama A."/>
        </authorList>
    </citation>
    <scope>NUCLEOTIDE SEQUENCE [LARGE SCALE GENOMIC DNA]</scope>
    <source>
        <strain evidence="6 7">ATCC 31267</strain>
    </source>
</reference>
<evidence type="ECO:0000256" key="1">
    <source>
        <dbReference type="ARBA" id="ARBA00023015"/>
    </source>
</evidence>
<proteinExistence type="predicted"/>